<dbReference type="GO" id="GO:0004573">
    <property type="term" value="F:Glc3Man9GlcNAc2 oligosaccharide glucosidase activity"/>
    <property type="evidence" value="ECO:0007669"/>
    <property type="project" value="InterPro"/>
</dbReference>
<dbReference type="Proteomes" id="UP000578112">
    <property type="component" value="Unassembled WGS sequence"/>
</dbReference>
<dbReference type="PANTHER" id="PTHR10412">
    <property type="entry name" value="MANNOSYL-OLIGOSACCHARIDE GLUCOSIDASE"/>
    <property type="match status" value="1"/>
</dbReference>
<feature type="domain" description="Mannosylglycerate hydrolase MGH1-like glycoside hydrolase" evidence="1">
    <location>
        <begin position="427"/>
        <end position="530"/>
    </location>
</feature>
<gene>
    <name evidence="2" type="ORF">BJ971_004521</name>
</gene>
<keyword evidence="3" id="KW-1185">Reference proteome</keyword>
<sequence length="908" mass="102133">MTNAASHAEQNRLREADTAAGAWRRWGPYLSERQWGTVREDYSAGGDAWDYFGHDQARSRAYRWGEDGIAGISDDEQRLCFALAMWNGRDPILKERFFGVTNAEGNHGEDVKEHYFYLDSTPTHSYMRMLYKYPQREYPYEDLLATNRSRGRGDFEYELLDTGIFDEGRYFDVVVEYAKATEEDLLIRVTVHNRGPEAATLRLLPTLWFRNTWSGGSPDGRPALREVPDVPGLSVVRADHETLGRRWLLCQGDHDLLFTENETNSERLFGSPNATPYVKDGIGRFVVHGEAGSVNPARTGTKVAADVVLELPPGGSAAVRLRLTDQAPAADGQSSAADFDELLDRRRAEADEFYAGRIAPGLAEPERLVVRQALAGMLWSKQYFGYDVEQWLAEHGLDPLDAQGVRNGEWFHLDSHDIISMPDTWEYPWFAAWDLAFHAVTLGVVDLAFAKGQLDLLLSRRFLHPNGQIPAYEWNFSDVNPPVHAWAIYLLYELEKSRTGRGDRAWLENAFHKLSKNFTWWLNRKDVDGRNVFQGGFLGLDNIGVFDRSAPLPTGGHLDQADGTAWMALYCQNMLQIAVELAAEDPVYIEQAHTFVEHFAWIAVAVNRSAGKAETMWDDQDGFFYDLLRLPDGSATRMKVRSLVGLLPLAAATVIGPDVTARYPQLLEQTRDFIARHPSVGSVLSGGRYAGERGNFILALFDEERLRRILTRMLDEDEFLSPYGIRSLSRAHAEQPFELRVNGDVYRVPYLPAESDTGMFGGNSNWRGPIWFPMNALLIRALLNLHVCYGDEFTVECPTGSGVTMTLFEVAKEISERLTRIFLPGEGGRRPCYGGNHIFADDEHWRDLLTFNEYFHGDNGAGLGASHQTGWTGLVAVFPNLFANINSQDLIEHGLVGGFRLSPGTVER</sequence>
<dbReference type="GO" id="GO:0009311">
    <property type="term" value="P:oligosaccharide metabolic process"/>
    <property type="evidence" value="ECO:0007669"/>
    <property type="project" value="InterPro"/>
</dbReference>
<evidence type="ECO:0000259" key="1">
    <source>
        <dbReference type="Pfam" id="PF22422"/>
    </source>
</evidence>
<organism evidence="2 3">
    <name type="scientific">Actinoplanes digitatis</name>
    <dbReference type="NCBI Taxonomy" id="1868"/>
    <lineage>
        <taxon>Bacteria</taxon>
        <taxon>Bacillati</taxon>
        <taxon>Actinomycetota</taxon>
        <taxon>Actinomycetes</taxon>
        <taxon>Micromonosporales</taxon>
        <taxon>Micromonosporaceae</taxon>
        <taxon>Actinoplanes</taxon>
    </lineage>
</organism>
<proteinExistence type="predicted"/>
<dbReference type="InterPro" id="IPR054491">
    <property type="entry name" value="MGH1-like_GH"/>
</dbReference>
<dbReference type="Pfam" id="PF22422">
    <property type="entry name" value="MGH1-like_GH"/>
    <property type="match status" value="2"/>
</dbReference>
<dbReference type="Gene3D" id="1.50.10.10">
    <property type="match status" value="1"/>
</dbReference>
<dbReference type="PANTHER" id="PTHR10412:SF10">
    <property type="entry name" value="GLYCOSYL HYDROLASE FAMILY 63 C-TERMINAL DOMAIN-CONTAINING PROTEIN"/>
    <property type="match status" value="1"/>
</dbReference>
<evidence type="ECO:0000313" key="3">
    <source>
        <dbReference type="Proteomes" id="UP000578112"/>
    </source>
</evidence>
<protein>
    <recommendedName>
        <fullName evidence="1">Mannosylglycerate hydrolase MGH1-like glycoside hydrolase domain-containing protein</fullName>
    </recommendedName>
</protein>
<dbReference type="RefSeq" id="WP_184995206.1">
    <property type="nucleotide sequence ID" value="NZ_BOMK01000024.1"/>
</dbReference>
<feature type="domain" description="Mannosylglycerate hydrolase MGH1-like glycoside hydrolase" evidence="1">
    <location>
        <begin position="700"/>
        <end position="869"/>
    </location>
</feature>
<comment type="caution">
    <text evidence="2">The sequence shown here is derived from an EMBL/GenBank/DDBJ whole genome shotgun (WGS) entry which is preliminary data.</text>
</comment>
<dbReference type="EMBL" id="JACHNH010000001">
    <property type="protein sequence ID" value="MBB4763965.1"/>
    <property type="molecule type" value="Genomic_DNA"/>
</dbReference>
<dbReference type="InterPro" id="IPR008928">
    <property type="entry name" value="6-hairpin_glycosidase_sf"/>
</dbReference>
<evidence type="ECO:0000313" key="2">
    <source>
        <dbReference type="EMBL" id="MBB4763965.1"/>
    </source>
</evidence>
<dbReference type="SUPFAM" id="SSF48208">
    <property type="entry name" value="Six-hairpin glycosidases"/>
    <property type="match status" value="1"/>
</dbReference>
<accession>A0A7W7I0C3</accession>
<dbReference type="AlphaFoldDB" id="A0A7W7I0C3"/>
<name>A0A7W7I0C3_9ACTN</name>
<dbReference type="InterPro" id="IPR004888">
    <property type="entry name" value="Glycoside_hydrolase_63"/>
</dbReference>
<dbReference type="InterPro" id="IPR012341">
    <property type="entry name" value="6hp_glycosidase-like_sf"/>
</dbReference>
<reference evidence="2 3" key="1">
    <citation type="submission" date="2020-08" db="EMBL/GenBank/DDBJ databases">
        <title>Sequencing the genomes of 1000 actinobacteria strains.</title>
        <authorList>
            <person name="Klenk H.-P."/>
        </authorList>
    </citation>
    <scope>NUCLEOTIDE SEQUENCE [LARGE SCALE GENOMIC DNA]</scope>
    <source>
        <strain evidence="2 3">DSM 43149</strain>
    </source>
</reference>